<dbReference type="InParanoid" id="A0A0D0EBL3"/>
<keyword evidence="2" id="KW-1185">Reference proteome</keyword>
<evidence type="ECO:0000313" key="1">
    <source>
        <dbReference type="EMBL" id="KIK97820.1"/>
    </source>
</evidence>
<reference evidence="2" key="2">
    <citation type="submission" date="2015-01" db="EMBL/GenBank/DDBJ databases">
        <title>Evolutionary Origins and Diversification of the Mycorrhizal Mutualists.</title>
        <authorList>
            <consortium name="DOE Joint Genome Institute"/>
            <consortium name="Mycorrhizal Genomics Consortium"/>
            <person name="Kohler A."/>
            <person name="Kuo A."/>
            <person name="Nagy L.G."/>
            <person name="Floudas D."/>
            <person name="Copeland A."/>
            <person name="Barry K.W."/>
            <person name="Cichocki N."/>
            <person name="Veneault-Fourrey C."/>
            <person name="LaButti K."/>
            <person name="Lindquist E.A."/>
            <person name="Lipzen A."/>
            <person name="Lundell T."/>
            <person name="Morin E."/>
            <person name="Murat C."/>
            <person name="Riley R."/>
            <person name="Ohm R."/>
            <person name="Sun H."/>
            <person name="Tunlid A."/>
            <person name="Henrissat B."/>
            <person name="Grigoriev I.V."/>
            <person name="Hibbett D.S."/>
            <person name="Martin F."/>
        </authorList>
    </citation>
    <scope>NUCLEOTIDE SEQUENCE [LARGE SCALE GENOMIC DNA]</scope>
    <source>
        <strain evidence="2">Ve08.2h10</strain>
    </source>
</reference>
<dbReference type="AlphaFoldDB" id="A0A0D0EBL3"/>
<dbReference type="Proteomes" id="UP000054538">
    <property type="component" value="Unassembled WGS sequence"/>
</dbReference>
<sequence>MAHGFRISRCRWSIAWSSRGCARSGTPSLPSARGSTPILTQVQLRTRMSHSSDNSSVAPRMPALALSLAQRPTSIRHLRLNLPTSNPLTHVPAEPNNAGRSSPFLAVFDSSCVGEVWDPYATQLVSLA</sequence>
<accession>A0A0D0EBL3</accession>
<protein>
    <submittedName>
        <fullName evidence="1">Uncharacterized protein</fullName>
    </submittedName>
</protein>
<name>A0A0D0EBL3_9AGAM</name>
<proteinExistence type="predicted"/>
<gene>
    <name evidence="1" type="ORF">PAXRUDRAFT_824543</name>
</gene>
<evidence type="ECO:0000313" key="2">
    <source>
        <dbReference type="Proteomes" id="UP000054538"/>
    </source>
</evidence>
<organism evidence="1 2">
    <name type="scientific">Paxillus rubicundulus Ve08.2h10</name>
    <dbReference type="NCBI Taxonomy" id="930991"/>
    <lineage>
        <taxon>Eukaryota</taxon>
        <taxon>Fungi</taxon>
        <taxon>Dikarya</taxon>
        <taxon>Basidiomycota</taxon>
        <taxon>Agaricomycotina</taxon>
        <taxon>Agaricomycetes</taxon>
        <taxon>Agaricomycetidae</taxon>
        <taxon>Boletales</taxon>
        <taxon>Paxilineae</taxon>
        <taxon>Paxillaceae</taxon>
        <taxon>Paxillus</taxon>
    </lineage>
</organism>
<dbReference type="EMBL" id="KN824919">
    <property type="protein sequence ID" value="KIK97820.1"/>
    <property type="molecule type" value="Genomic_DNA"/>
</dbReference>
<dbReference type="HOGENOM" id="CLU_1960298_0_0_1"/>
<reference evidence="1 2" key="1">
    <citation type="submission" date="2014-04" db="EMBL/GenBank/DDBJ databases">
        <authorList>
            <consortium name="DOE Joint Genome Institute"/>
            <person name="Kuo A."/>
            <person name="Kohler A."/>
            <person name="Jargeat P."/>
            <person name="Nagy L.G."/>
            <person name="Floudas D."/>
            <person name="Copeland A."/>
            <person name="Barry K.W."/>
            <person name="Cichocki N."/>
            <person name="Veneault-Fourrey C."/>
            <person name="LaButti K."/>
            <person name="Lindquist E.A."/>
            <person name="Lipzen A."/>
            <person name="Lundell T."/>
            <person name="Morin E."/>
            <person name="Murat C."/>
            <person name="Sun H."/>
            <person name="Tunlid A."/>
            <person name="Henrissat B."/>
            <person name="Grigoriev I.V."/>
            <person name="Hibbett D.S."/>
            <person name="Martin F."/>
            <person name="Nordberg H.P."/>
            <person name="Cantor M.N."/>
            <person name="Hua S.X."/>
        </authorList>
    </citation>
    <scope>NUCLEOTIDE SEQUENCE [LARGE SCALE GENOMIC DNA]</scope>
    <source>
        <strain evidence="1 2">Ve08.2h10</strain>
    </source>
</reference>